<feature type="compositionally biased region" description="Low complexity" evidence="1">
    <location>
        <begin position="14"/>
        <end position="23"/>
    </location>
</feature>
<evidence type="ECO:0000313" key="3">
    <source>
        <dbReference type="Proteomes" id="UP000016931"/>
    </source>
</evidence>
<accession>N1QLB4</accession>
<feature type="compositionally biased region" description="Low complexity" evidence="1">
    <location>
        <begin position="85"/>
        <end position="96"/>
    </location>
</feature>
<proteinExistence type="predicted"/>
<dbReference type="Proteomes" id="UP000016931">
    <property type="component" value="Unassembled WGS sequence"/>
</dbReference>
<evidence type="ECO:0000256" key="1">
    <source>
        <dbReference type="SAM" id="MobiDB-lite"/>
    </source>
</evidence>
<dbReference type="STRING" id="692275.N1QLB4"/>
<dbReference type="eggNOG" id="ENOG502ST0G">
    <property type="taxonomic scope" value="Eukaryota"/>
</dbReference>
<dbReference type="OMA" id="ASHDKEH"/>
<feature type="compositionally biased region" description="Basic and acidic residues" evidence="1">
    <location>
        <begin position="106"/>
        <end position="140"/>
    </location>
</feature>
<dbReference type="GeneID" id="27901059"/>
<gene>
    <name evidence="2" type="ORF">SEPMUDRAFT_146869</name>
</gene>
<organism evidence="2 3">
    <name type="scientific">Sphaerulina musiva (strain SO2202)</name>
    <name type="common">Poplar stem canker fungus</name>
    <name type="synonym">Septoria musiva</name>
    <dbReference type="NCBI Taxonomy" id="692275"/>
    <lineage>
        <taxon>Eukaryota</taxon>
        <taxon>Fungi</taxon>
        <taxon>Dikarya</taxon>
        <taxon>Ascomycota</taxon>
        <taxon>Pezizomycotina</taxon>
        <taxon>Dothideomycetes</taxon>
        <taxon>Dothideomycetidae</taxon>
        <taxon>Mycosphaerellales</taxon>
        <taxon>Mycosphaerellaceae</taxon>
        <taxon>Sphaerulina</taxon>
    </lineage>
</organism>
<dbReference type="HOGENOM" id="CLU_1836397_0_0_1"/>
<feature type="region of interest" description="Disordered" evidence="1">
    <location>
        <begin position="14"/>
        <end position="140"/>
    </location>
</feature>
<dbReference type="AlphaFoldDB" id="N1QLB4"/>
<reference evidence="2 3" key="1">
    <citation type="journal article" date="2012" name="PLoS Pathog.">
        <title>Diverse lifestyles and strategies of plant pathogenesis encoded in the genomes of eighteen Dothideomycetes fungi.</title>
        <authorList>
            <person name="Ohm R.A."/>
            <person name="Feau N."/>
            <person name="Henrissat B."/>
            <person name="Schoch C.L."/>
            <person name="Horwitz B.A."/>
            <person name="Barry K.W."/>
            <person name="Condon B.J."/>
            <person name="Copeland A.C."/>
            <person name="Dhillon B."/>
            <person name="Glaser F."/>
            <person name="Hesse C.N."/>
            <person name="Kosti I."/>
            <person name="LaButti K."/>
            <person name="Lindquist E.A."/>
            <person name="Lucas S."/>
            <person name="Salamov A.A."/>
            <person name="Bradshaw R.E."/>
            <person name="Ciuffetti L."/>
            <person name="Hamelin R.C."/>
            <person name="Kema G.H.J."/>
            <person name="Lawrence C."/>
            <person name="Scott J.A."/>
            <person name="Spatafora J.W."/>
            <person name="Turgeon B.G."/>
            <person name="de Wit P.J.G.M."/>
            <person name="Zhong S."/>
            <person name="Goodwin S.B."/>
            <person name="Grigoriev I.V."/>
        </authorList>
    </citation>
    <scope>NUCLEOTIDE SEQUENCE [LARGE SCALE GENOMIC DNA]</scope>
    <source>
        <strain evidence="2 3">SO2202</strain>
    </source>
</reference>
<dbReference type="OrthoDB" id="5334244at2759"/>
<feature type="compositionally biased region" description="Basic and acidic residues" evidence="1">
    <location>
        <begin position="42"/>
        <end position="61"/>
    </location>
</feature>
<protein>
    <submittedName>
        <fullName evidence="2">Uncharacterized protein</fullName>
    </submittedName>
</protein>
<dbReference type="EMBL" id="KB456260">
    <property type="protein sequence ID" value="EMF17980.1"/>
    <property type="molecule type" value="Genomic_DNA"/>
</dbReference>
<dbReference type="RefSeq" id="XP_016766101.1">
    <property type="nucleotide sequence ID" value="XM_016903922.1"/>
</dbReference>
<evidence type="ECO:0000313" key="2">
    <source>
        <dbReference type="EMBL" id="EMF17980.1"/>
    </source>
</evidence>
<keyword evidence="3" id="KW-1185">Reference proteome</keyword>
<sequence length="140" mass="15066">MFLLRTSRFTIPATRARAAAPFRVSQPFSTLPRLFSGSDYGSGEHNKEKNLESASHDKEHPGPAAPSTGGKSSSSSKKSNDKSVESGSESSSSSEGAQPKILSESPPKENEQSDDVKSHNKEVKARVEGTYKSKEKDTHS</sequence>
<name>N1QLB4_SPHMS</name>